<name>A0A6H0XMG2_9PEZI</name>
<dbReference type="InterPro" id="IPR019337">
    <property type="entry name" value="Telomere_length_regulation_dom"/>
</dbReference>
<dbReference type="GO" id="GO:0051083">
    <property type="term" value="P:'de novo' cotranslational protein folding"/>
    <property type="evidence" value="ECO:0007669"/>
    <property type="project" value="TreeGrafter"/>
</dbReference>
<dbReference type="GO" id="GO:0005829">
    <property type="term" value="C:cytosol"/>
    <property type="evidence" value="ECO:0007669"/>
    <property type="project" value="TreeGrafter"/>
</dbReference>
<evidence type="ECO:0000313" key="5">
    <source>
        <dbReference type="Proteomes" id="UP000503462"/>
    </source>
</evidence>
<accession>A0A6H0XMG2</accession>
<reference evidence="4 5" key="1">
    <citation type="journal article" date="2016" name="Sci. Rep.">
        <title>Peltaster fructicola genome reveals evolution from an invasive phytopathogen to an ectophytic parasite.</title>
        <authorList>
            <person name="Xu C."/>
            <person name="Chen H."/>
            <person name="Gleason M.L."/>
            <person name="Xu J.R."/>
            <person name="Liu H."/>
            <person name="Zhang R."/>
            <person name="Sun G."/>
        </authorList>
    </citation>
    <scope>NUCLEOTIDE SEQUENCE [LARGE SCALE GENOMIC DNA]</scope>
    <source>
        <strain evidence="4 5">LNHT1506</strain>
    </source>
</reference>
<sequence>MESLLNEVKASAQAVSNDDSKATFVLREVVSERHERPAAPAAVDLAPVQGSSIAQLSISDHSHALQILQTKPEIDILLTTLRWLISTTGQHDLNLNLPGPTQAKIIYVLIETILPTHWHALNVSGRNAFTECLTSIAGLKALVLSLRRLLTQRTKPGASDLLILDLLEVLEMITQPNDIFSKLWSGLCALLPDRVRFNLTWKEVVNFFGSHVLDDAQGEAVVKLGTNALRGINLTRSASWYASSILRLASTTGKPEGADSVAAASQLFVKSFSPGHAQRDCVLHIARHCVVERNYDILTSILAAMQRPDKRRCSEVLLQCLSTSRRTSEFDASDAYNQEVAGIAGLLLVLTTGDEVFRQELAKIILDVQFTPKSSFSVRQAALLALVNTRINEVSTLLTKAISLFGDQLFIDQGLISRQEAIAHVVLVSSGLIHRAQPALASTAVRSGGFMQAISNRLATSSARARWLGMIVSTAISHLIDKPEAQMSFGTSDMATSEAKQWLGLTRVDDRIGDYEDALWVIDTALKPQRVARHIEQRSFTSELPVINGKQSFGPPRPPQLLQTEVEGDRITELIDGSSDVNDDFKPYTKPDSDPEDSDEDATLVNRDKAKPPVYIRTLMAMLRDTEKAESFQLAIKHAAPLIRRKTGFGKEISDHAEELARLLSGLQDPFDTNDFDDLRLQALIALVLSNATIMAPWLAQQAFAKDYSIAQRSIILTAVGLSGRELAGYKHEDDLNRNFDDATFPSKQLPQSMRAFYDSARSSRLLDIASQHVERDMIQPMALAAADQTTSHLDAVKVRKFSSRADVQRTKRKPAANELAKVFNTAFFQPLLVSFHQEIGALGDASTYFSTPMLLATFLKTLAILLHASGPATLSLTQVTSDFWEMLLHLRMRATGDIMIMEAVLFSFLTLLQVNENHQDLAQNNPKQLMETKEWAELVFERTGGGTLIEGEGEEARIRTLCAGVLTKASEIIAAYQKVLLGSWSGM</sequence>
<evidence type="ECO:0000256" key="2">
    <source>
        <dbReference type="SAM" id="MobiDB-lite"/>
    </source>
</evidence>
<dbReference type="InterPro" id="IPR038528">
    <property type="entry name" value="TEL2_C_sf"/>
</dbReference>
<dbReference type="InterPro" id="IPR051970">
    <property type="entry name" value="TEL2_Regulation"/>
</dbReference>
<dbReference type="OrthoDB" id="10258062at2759"/>
<dbReference type="GO" id="GO:0051879">
    <property type="term" value="F:Hsp90 protein binding"/>
    <property type="evidence" value="ECO:0007669"/>
    <property type="project" value="TreeGrafter"/>
</dbReference>
<dbReference type="Gene3D" id="1.25.40.720">
    <property type="entry name" value="Telomere length regulation protein 2, C-terminal domain"/>
    <property type="match status" value="2"/>
</dbReference>
<evidence type="ECO:0000313" key="4">
    <source>
        <dbReference type="EMBL" id="QIW95830.1"/>
    </source>
</evidence>
<dbReference type="Pfam" id="PF10193">
    <property type="entry name" value="Telomere_reg-2"/>
    <property type="match status" value="1"/>
</dbReference>
<keyword evidence="5" id="KW-1185">Reference proteome</keyword>
<dbReference type="EMBL" id="CP051139">
    <property type="protein sequence ID" value="QIW95830.1"/>
    <property type="molecule type" value="Genomic_DNA"/>
</dbReference>
<dbReference type="Proteomes" id="UP000503462">
    <property type="component" value="Chromosome 1"/>
</dbReference>
<feature type="compositionally biased region" description="Basic and acidic residues" evidence="2">
    <location>
        <begin position="583"/>
        <end position="593"/>
    </location>
</feature>
<evidence type="ECO:0000256" key="1">
    <source>
        <dbReference type="ARBA" id="ARBA00006133"/>
    </source>
</evidence>
<feature type="region of interest" description="Disordered" evidence="2">
    <location>
        <begin position="575"/>
        <end position="606"/>
    </location>
</feature>
<comment type="similarity">
    <text evidence="1">Belongs to the TEL2 family.</text>
</comment>
<organism evidence="4 5">
    <name type="scientific">Peltaster fructicola</name>
    <dbReference type="NCBI Taxonomy" id="286661"/>
    <lineage>
        <taxon>Eukaryota</taxon>
        <taxon>Fungi</taxon>
        <taxon>Dikarya</taxon>
        <taxon>Ascomycota</taxon>
        <taxon>Pezizomycotina</taxon>
        <taxon>Dothideomycetes</taxon>
        <taxon>Dothideomycetes incertae sedis</taxon>
        <taxon>Peltaster</taxon>
    </lineage>
</organism>
<gene>
    <name evidence="4" type="ORF">AMS68_001348</name>
</gene>
<proteinExistence type="inferred from homology"/>
<dbReference type="PANTHER" id="PTHR15830">
    <property type="entry name" value="TELOMERE LENGTH REGULATION PROTEIN TEL2 FAMILY MEMBER"/>
    <property type="match status" value="1"/>
</dbReference>
<feature type="domain" description="Telomere length regulation protein conserved" evidence="3">
    <location>
        <begin position="613"/>
        <end position="723"/>
    </location>
</feature>
<dbReference type="AlphaFoldDB" id="A0A6H0XMG2"/>
<protein>
    <recommendedName>
        <fullName evidence="3">Telomere length regulation protein conserved domain-containing protein</fullName>
    </recommendedName>
</protein>
<dbReference type="GO" id="GO:0042162">
    <property type="term" value="F:telomeric DNA binding"/>
    <property type="evidence" value="ECO:0007669"/>
    <property type="project" value="TreeGrafter"/>
</dbReference>
<dbReference type="PANTHER" id="PTHR15830:SF10">
    <property type="entry name" value="TELOMERE LENGTH REGULATION PROTEIN TEL2 HOMOLOG"/>
    <property type="match status" value="1"/>
</dbReference>
<evidence type="ECO:0000259" key="3">
    <source>
        <dbReference type="Pfam" id="PF10193"/>
    </source>
</evidence>